<dbReference type="Pfam" id="PF13927">
    <property type="entry name" value="Ig_3"/>
    <property type="match status" value="1"/>
</dbReference>
<name>A0AAV2PXT0_MEGNR</name>
<proteinExistence type="predicted"/>
<dbReference type="SUPFAM" id="SSF49265">
    <property type="entry name" value="Fibronectin type III"/>
    <property type="match status" value="1"/>
</dbReference>
<dbReference type="PROSITE" id="PS50835">
    <property type="entry name" value="IG_LIKE"/>
    <property type="match status" value="3"/>
</dbReference>
<evidence type="ECO:0000259" key="6">
    <source>
        <dbReference type="PROSITE" id="PS50853"/>
    </source>
</evidence>
<evidence type="ECO:0000313" key="8">
    <source>
        <dbReference type="Proteomes" id="UP001497623"/>
    </source>
</evidence>
<dbReference type="InterPro" id="IPR013162">
    <property type="entry name" value="CD80_C2-set"/>
</dbReference>
<evidence type="ECO:0000256" key="1">
    <source>
        <dbReference type="ARBA" id="ARBA00004167"/>
    </source>
</evidence>
<feature type="domain" description="Fibronectin type-III" evidence="6">
    <location>
        <begin position="355"/>
        <end position="455"/>
    </location>
</feature>
<dbReference type="GO" id="GO:0016020">
    <property type="term" value="C:membrane"/>
    <property type="evidence" value="ECO:0007669"/>
    <property type="project" value="UniProtKB-SubCell"/>
</dbReference>
<dbReference type="AlphaFoldDB" id="A0AAV2PXT0"/>
<dbReference type="EMBL" id="CAXKWB010002038">
    <property type="protein sequence ID" value="CAL4066062.1"/>
    <property type="molecule type" value="Genomic_DNA"/>
</dbReference>
<evidence type="ECO:0000259" key="5">
    <source>
        <dbReference type="PROSITE" id="PS50835"/>
    </source>
</evidence>
<dbReference type="InterPro" id="IPR003598">
    <property type="entry name" value="Ig_sub2"/>
</dbReference>
<dbReference type="InterPro" id="IPR003961">
    <property type="entry name" value="FN3_dom"/>
</dbReference>
<dbReference type="Proteomes" id="UP001497623">
    <property type="component" value="Unassembled WGS sequence"/>
</dbReference>
<feature type="domain" description="Ig-like" evidence="5">
    <location>
        <begin position="258"/>
        <end position="333"/>
    </location>
</feature>
<evidence type="ECO:0000256" key="3">
    <source>
        <dbReference type="ARBA" id="ARBA00023157"/>
    </source>
</evidence>
<keyword evidence="4" id="KW-0812">Transmembrane</keyword>
<protein>
    <recommendedName>
        <fullName evidence="9">Nephrin</fullName>
    </recommendedName>
</protein>
<accession>A0AAV2PXT0</accession>
<dbReference type="InterPro" id="IPR036179">
    <property type="entry name" value="Ig-like_dom_sf"/>
</dbReference>
<evidence type="ECO:0000313" key="7">
    <source>
        <dbReference type="EMBL" id="CAL4066062.1"/>
    </source>
</evidence>
<feature type="transmembrane region" description="Helical" evidence="4">
    <location>
        <begin position="473"/>
        <end position="495"/>
    </location>
</feature>
<dbReference type="SMART" id="SM00408">
    <property type="entry name" value="IGc2"/>
    <property type="match status" value="2"/>
</dbReference>
<dbReference type="PANTHER" id="PTHR23278:SF19">
    <property type="entry name" value="OBSCURIN"/>
    <property type="match status" value="1"/>
</dbReference>
<gene>
    <name evidence="7" type="ORF">MNOR_LOCUS5309</name>
</gene>
<feature type="domain" description="Ig-like" evidence="5">
    <location>
        <begin position="161"/>
        <end position="253"/>
    </location>
</feature>
<dbReference type="InterPro" id="IPR036116">
    <property type="entry name" value="FN3_sf"/>
</dbReference>
<reference evidence="7 8" key="1">
    <citation type="submission" date="2024-05" db="EMBL/GenBank/DDBJ databases">
        <authorList>
            <person name="Wallberg A."/>
        </authorList>
    </citation>
    <scope>NUCLEOTIDE SEQUENCE [LARGE SCALE GENOMIC DNA]</scope>
</reference>
<evidence type="ECO:0008006" key="9">
    <source>
        <dbReference type="Google" id="ProtNLM"/>
    </source>
</evidence>
<dbReference type="Pfam" id="PF08205">
    <property type="entry name" value="C2-set_2"/>
    <property type="match status" value="1"/>
</dbReference>
<keyword evidence="8" id="KW-1185">Reference proteome</keyword>
<comment type="subcellular location">
    <subcellularLocation>
        <location evidence="1">Membrane</location>
        <topology evidence="1">Single-pass membrane protein</topology>
    </subcellularLocation>
</comment>
<dbReference type="PANTHER" id="PTHR23278">
    <property type="entry name" value="SIDESTEP PROTEIN"/>
    <property type="match status" value="1"/>
</dbReference>
<sequence length="693" mass="75629">WNNGKLLDNVSEVINGDTIINTLTLPQLSRHHLYQQFTCQAANSDLSMPIVSSVTLDLSFPPEGVSILSSNEALSDTESYSLVCESRGSRPAAVITWFKNGHMLTDTKTQVLSDGNVTRSTLHIHPNKKDNGAILLCRADNPKLPGSAIEDVRNLTIYYTPKLNIKVGLNIDIMDIKEGDDVYLECKSQANPGVYNVKWFRNGDVLIHNQSTGVIQSNQSLVLQKVTKVFSGIYTCQATNIEGTGDSNAVKLNVKFLPICVTGQKYVYGGSRHEEVNIMCQVESYPPAVQFRWALNTSMEVTDVPKTRSSSIRSTSTLSYTPHDQKDFGTMMCWAMNELGQQEKPCYYQIVPAGVPESVSNCSVTLNNSALGGAVEVECESGYGGGIRQSFTLEVHSLSSNASLAQIQQQDEPYFTVSGLKPGTEFKILVYAENSQGRSRPSSFSLHTPIDVAERQTSANIVSAQYMLFTSPVFQILLGVVVALVICCVVLLILLKMRSGKRRSTRDIQGPIETQVVYDKVDTNVKSCGDAGFVKEGLASPDIILVTPDKMNMSDKDMFQQYISAKEASIYINPGSLHNSDPITHEESDRLLQESHMYSIVSHNHKPSPVLQTSLGGSDSISNYGHLTPSASSITSSLRSGSIFSSSSGHGSSCTVALHPDFQPQDYGCESSALTPLVIPMSPMTPRTRESSV</sequence>
<evidence type="ECO:0000256" key="2">
    <source>
        <dbReference type="ARBA" id="ARBA00023136"/>
    </source>
</evidence>
<comment type="caution">
    <text evidence="7">The sequence shown here is derived from an EMBL/GenBank/DDBJ whole genome shotgun (WGS) entry which is preliminary data.</text>
</comment>
<dbReference type="SUPFAM" id="SSF48726">
    <property type="entry name" value="Immunoglobulin"/>
    <property type="match status" value="3"/>
</dbReference>
<feature type="non-terminal residue" evidence="7">
    <location>
        <position position="1"/>
    </location>
</feature>
<keyword evidence="4" id="KW-1133">Transmembrane helix</keyword>
<dbReference type="Gene3D" id="2.60.40.10">
    <property type="entry name" value="Immunoglobulins"/>
    <property type="match status" value="4"/>
</dbReference>
<dbReference type="PROSITE" id="PS50853">
    <property type="entry name" value="FN3"/>
    <property type="match status" value="1"/>
</dbReference>
<dbReference type="InterPro" id="IPR007110">
    <property type="entry name" value="Ig-like_dom"/>
</dbReference>
<dbReference type="InterPro" id="IPR003599">
    <property type="entry name" value="Ig_sub"/>
</dbReference>
<dbReference type="InterPro" id="IPR013783">
    <property type="entry name" value="Ig-like_fold"/>
</dbReference>
<organism evidence="7 8">
    <name type="scientific">Meganyctiphanes norvegica</name>
    <name type="common">Northern krill</name>
    <name type="synonym">Thysanopoda norvegica</name>
    <dbReference type="NCBI Taxonomy" id="48144"/>
    <lineage>
        <taxon>Eukaryota</taxon>
        <taxon>Metazoa</taxon>
        <taxon>Ecdysozoa</taxon>
        <taxon>Arthropoda</taxon>
        <taxon>Crustacea</taxon>
        <taxon>Multicrustacea</taxon>
        <taxon>Malacostraca</taxon>
        <taxon>Eumalacostraca</taxon>
        <taxon>Eucarida</taxon>
        <taxon>Euphausiacea</taxon>
        <taxon>Euphausiidae</taxon>
        <taxon>Meganyctiphanes</taxon>
    </lineage>
</organism>
<dbReference type="SMART" id="SM00409">
    <property type="entry name" value="IG"/>
    <property type="match status" value="2"/>
</dbReference>
<feature type="domain" description="Ig-like" evidence="5">
    <location>
        <begin position="62"/>
        <end position="156"/>
    </location>
</feature>
<evidence type="ECO:0000256" key="4">
    <source>
        <dbReference type="SAM" id="Phobius"/>
    </source>
</evidence>
<keyword evidence="3" id="KW-1015">Disulfide bond</keyword>
<keyword evidence="2 4" id="KW-0472">Membrane</keyword>
<dbReference type="CDD" id="cd00063">
    <property type="entry name" value="FN3"/>
    <property type="match status" value="1"/>
</dbReference>
<dbReference type="CDD" id="cd00096">
    <property type="entry name" value="Ig"/>
    <property type="match status" value="1"/>
</dbReference>